<evidence type="ECO:0000256" key="1">
    <source>
        <dbReference type="SAM" id="Phobius"/>
    </source>
</evidence>
<evidence type="ECO:0000313" key="2">
    <source>
        <dbReference type="EMBL" id="PPU67303.1"/>
    </source>
</evidence>
<comment type="caution">
    <text evidence="2">The sequence shown here is derived from an EMBL/GenBank/DDBJ whole genome shotgun (WGS) entry which is preliminary data.</text>
</comment>
<sequence>MSSLAVTGYEIRRLLRDRALVSLLLLLAALATYAAWNGRAWVDQRTTAIRLLTAEEQQMLTRARSFVGRAPSVLPRVQPVLPPGQMAAVSIGQADAYPFTADVVALGDATALFKHVWADIGSPTARAAGPFDLAFVIVFLLPLVVLAVSYDLWSRERERGVAAMVVSQPVAMGGLIAVKALARGVIVLLPAMAIIVAAAAWAGARDPRGLACLAVIVLSYGGFWLAVAVLIGLRARRSTEAAIAAGAVWLLLVVMAPSLALAGIDLRLPPPSEMRLATDVKARMTEIAERQRLHHLADPLRVRTPPPSIPDQVRVSYADLVATDRQLAPMLADHRRARDARRDVMDTVRLLLPSVAAQDALDRLAGADADRALAFQDQVTRFWQQRRQQHQHYLERDAPQTLAEYDALPRFEFQDGGGHVQAGVLADLGALFTAIGLLLIATWAMRGQLTTP</sequence>
<dbReference type="PANTHER" id="PTHR43471:SF14">
    <property type="entry name" value="ABC-2 TYPE TRANSPORT SYSTEM PERMEASE PROTEIN"/>
    <property type="match status" value="1"/>
</dbReference>
<keyword evidence="1" id="KW-1133">Transmembrane helix</keyword>
<dbReference type="EMBL" id="MDEI01000014">
    <property type="protein sequence ID" value="PPU67303.1"/>
    <property type="molecule type" value="Genomic_DNA"/>
</dbReference>
<feature type="transmembrane region" description="Helical" evidence="1">
    <location>
        <begin position="210"/>
        <end position="235"/>
    </location>
</feature>
<feature type="transmembrane region" description="Helical" evidence="1">
    <location>
        <begin position="184"/>
        <end position="203"/>
    </location>
</feature>
<dbReference type="OrthoDB" id="6016419at2"/>
<proteinExistence type="predicted"/>
<name>A0A2S7D0D2_9XANT</name>
<keyword evidence="1" id="KW-0812">Transmembrane</keyword>
<reference evidence="3" key="1">
    <citation type="submission" date="2016-08" db="EMBL/GenBank/DDBJ databases">
        <authorList>
            <person name="Merda D."/>
            <person name="Briand M."/>
            <person name="Taghouti G."/>
            <person name="Carrere S."/>
            <person name="Gouzy J."/>
            <person name="Portier P."/>
            <person name="Jacques M.-A."/>
            <person name="Fischer-Le Saux M."/>
        </authorList>
    </citation>
    <scope>NUCLEOTIDE SEQUENCE [LARGE SCALE GENOMIC DNA]</scope>
    <source>
        <strain evidence="3">CFBP4643</strain>
    </source>
</reference>
<feature type="transmembrane region" description="Helical" evidence="1">
    <location>
        <begin position="241"/>
        <end position="264"/>
    </location>
</feature>
<evidence type="ECO:0000313" key="3">
    <source>
        <dbReference type="Proteomes" id="UP000238191"/>
    </source>
</evidence>
<dbReference type="RefSeq" id="WP_046963757.1">
    <property type="nucleotide sequence ID" value="NZ_MDEI01000014.1"/>
</dbReference>
<accession>A0A2S7D0D2</accession>
<dbReference type="InterPro" id="IPR021913">
    <property type="entry name" value="DUF3526"/>
</dbReference>
<dbReference type="Pfam" id="PF12040">
    <property type="entry name" value="DUF3526"/>
    <property type="match status" value="1"/>
</dbReference>
<dbReference type="GO" id="GO:0005886">
    <property type="term" value="C:plasma membrane"/>
    <property type="evidence" value="ECO:0007669"/>
    <property type="project" value="UniProtKB-SubCell"/>
</dbReference>
<keyword evidence="1" id="KW-0472">Membrane</keyword>
<gene>
    <name evidence="2" type="ORF">XpiCFBP4643_16075</name>
</gene>
<dbReference type="Proteomes" id="UP000238191">
    <property type="component" value="Unassembled WGS sequence"/>
</dbReference>
<feature type="transmembrane region" description="Helical" evidence="1">
    <location>
        <begin position="133"/>
        <end position="153"/>
    </location>
</feature>
<organism evidence="2 3">
    <name type="scientific">Xanthomonas pisi</name>
    <dbReference type="NCBI Taxonomy" id="56457"/>
    <lineage>
        <taxon>Bacteria</taxon>
        <taxon>Pseudomonadati</taxon>
        <taxon>Pseudomonadota</taxon>
        <taxon>Gammaproteobacteria</taxon>
        <taxon>Lysobacterales</taxon>
        <taxon>Lysobacteraceae</taxon>
        <taxon>Xanthomonas</taxon>
    </lineage>
</organism>
<dbReference type="GO" id="GO:0140359">
    <property type="term" value="F:ABC-type transporter activity"/>
    <property type="evidence" value="ECO:0007669"/>
    <property type="project" value="InterPro"/>
</dbReference>
<keyword evidence="3" id="KW-1185">Reference proteome</keyword>
<dbReference type="AlphaFoldDB" id="A0A2S7D0D2"/>
<dbReference type="PANTHER" id="PTHR43471">
    <property type="entry name" value="ABC TRANSPORTER PERMEASE"/>
    <property type="match status" value="1"/>
</dbReference>
<feature type="transmembrane region" description="Helical" evidence="1">
    <location>
        <begin position="424"/>
        <end position="445"/>
    </location>
</feature>
<protein>
    <submittedName>
        <fullName evidence="2">ABC transporter permease</fullName>
    </submittedName>
</protein>